<dbReference type="EMBL" id="JH712315">
    <property type="protein sequence ID" value="EFO18625.1"/>
    <property type="molecule type" value="Genomic_DNA"/>
</dbReference>
<dbReference type="InParanoid" id="A0A1S0TQW5"/>
<dbReference type="KEGG" id="loa:LOAG_09868"/>
<dbReference type="GeneID" id="9947311"/>
<evidence type="ECO:0000313" key="1">
    <source>
        <dbReference type="EMBL" id="EFO18625.1"/>
    </source>
</evidence>
<protein>
    <submittedName>
        <fullName evidence="1">Uncharacterized protein</fullName>
    </submittedName>
</protein>
<sequence>MTNEVKKQKMEAISGAIQMIFDPMKFIVIRQRGCLIFGVSLKTQRQLTLPAARAKWRRGREMARVLAPALPAVAPNDEETRQWTMASRGLGCALGLI</sequence>
<gene>
    <name evidence="1" type="ORF">LOAG_09868</name>
</gene>
<proteinExistence type="predicted"/>
<accession>A0A1S0TQW5</accession>
<organism evidence="1">
    <name type="scientific">Loa loa</name>
    <name type="common">Eye worm</name>
    <name type="synonym">Filaria loa</name>
    <dbReference type="NCBI Taxonomy" id="7209"/>
    <lineage>
        <taxon>Eukaryota</taxon>
        <taxon>Metazoa</taxon>
        <taxon>Ecdysozoa</taxon>
        <taxon>Nematoda</taxon>
        <taxon>Chromadorea</taxon>
        <taxon>Rhabditida</taxon>
        <taxon>Spirurina</taxon>
        <taxon>Spiruromorpha</taxon>
        <taxon>Filarioidea</taxon>
        <taxon>Onchocercidae</taxon>
        <taxon>Loa</taxon>
    </lineage>
</organism>
<dbReference type="CTD" id="9947311"/>
<dbReference type="RefSeq" id="XP_003145443.1">
    <property type="nucleotide sequence ID" value="XM_003145395.1"/>
</dbReference>
<dbReference type="AlphaFoldDB" id="A0A1S0TQW5"/>
<name>A0A1S0TQW5_LOALO</name>
<reference evidence="1" key="1">
    <citation type="submission" date="2012-04" db="EMBL/GenBank/DDBJ databases">
        <title>The Genome Sequence of Loa loa.</title>
        <authorList>
            <consortium name="The Broad Institute Genome Sequencing Platform"/>
            <consortium name="Broad Institute Genome Sequencing Center for Infectious Disease"/>
            <person name="Nutman T.B."/>
            <person name="Fink D.L."/>
            <person name="Russ C."/>
            <person name="Young S."/>
            <person name="Zeng Q."/>
            <person name="Gargeya S."/>
            <person name="Alvarado L."/>
            <person name="Berlin A."/>
            <person name="Chapman S.B."/>
            <person name="Chen Z."/>
            <person name="Freedman E."/>
            <person name="Gellesch M."/>
            <person name="Goldberg J."/>
            <person name="Griggs A."/>
            <person name="Gujja S."/>
            <person name="Heilman E.R."/>
            <person name="Heiman D."/>
            <person name="Howarth C."/>
            <person name="Mehta T."/>
            <person name="Neiman D."/>
            <person name="Pearson M."/>
            <person name="Roberts A."/>
            <person name="Saif S."/>
            <person name="Shea T."/>
            <person name="Shenoy N."/>
            <person name="Sisk P."/>
            <person name="Stolte C."/>
            <person name="Sykes S."/>
            <person name="White J."/>
            <person name="Yandava C."/>
            <person name="Haas B."/>
            <person name="Henn M.R."/>
            <person name="Nusbaum C."/>
            <person name="Birren B."/>
        </authorList>
    </citation>
    <scope>NUCLEOTIDE SEQUENCE [LARGE SCALE GENOMIC DNA]</scope>
</reference>